<evidence type="ECO:0008006" key="2">
    <source>
        <dbReference type="Google" id="ProtNLM"/>
    </source>
</evidence>
<protein>
    <recommendedName>
        <fullName evidence="2">Terminase</fullName>
    </recommendedName>
</protein>
<dbReference type="EMBL" id="MT144670">
    <property type="protein sequence ID" value="QJH97022.1"/>
    <property type="molecule type" value="Genomic_DNA"/>
</dbReference>
<evidence type="ECO:0000313" key="1">
    <source>
        <dbReference type="EMBL" id="QJH97022.1"/>
    </source>
</evidence>
<name>A0A6M3XGS6_9ZZZZ</name>
<organism evidence="1">
    <name type="scientific">viral metagenome</name>
    <dbReference type="NCBI Taxonomy" id="1070528"/>
    <lineage>
        <taxon>unclassified sequences</taxon>
        <taxon>metagenomes</taxon>
        <taxon>organismal metagenomes</taxon>
    </lineage>
</organism>
<accession>A0A6M3XGS6</accession>
<dbReference type="AlphaFoldDB" id="A0A6M3XGS6"/>
<gene>
    <name evidence="1" type="ORF">TM448B00894_0018</name>
</gene>
<dbReference type="Gene3D" id="3.30.420.280">
    <property type="match status" value="1"/>
</dbReference>
<reference evidence="1" key="1">
    <citation type="submission" date="2020-03" db="EMBL/GenBank/DDBJ databases">
        <title>The deep terrestrial virosphere.</title>
        <authorList>
            <person name="Holmfeldt K."/>
            <person name="Nilsson E."/>
            <person name="Simone D."/>
            <person name="Lopez-Fernandez M."/>
            <person name="Wu X."/>
            <person name="de Brujin I."/>
            <person name="Lundin D."/>
            <person name="Andersson A."/>
            <person name="Bertilsson S."/>
            <person name="Dopson M."/>
        </authorList>
    </citation>
    <scope>NUCLEOTIDE SEQUENCE</scope>
    <source>
        <strain evidence="1">TM448B00894</strain>
    </source>
</reference>
<sequence length="321" mass="37274">MQLEPKFTDLMEGLTARRLSNNFAHIRIHYTADPLKRGDWNKKASVFYGGMESPNWRREQEIDYNAYSGQRIWPYLSNLHDMQYDMDKWTVYRVIDQGIRHPTVSLWVGINKKKDRHIFREYYATGRSVAENCRNILNIDRGEKIAGNWIDPATKKRNEINLTSIAQIYAENGIPCEFADNSFVGYDTVGQMLLSTLARKSLDGMQVPYIDSLGASKEQKTMLADKPALTFDLRFTPKCWVQMQGLRWRQSKVDSTQKAQSETAVDVFDDGPDCVRYACQSYLGFRDTSTKNLTILDIMRLHQEQRDRQGIAEKRLRRAYA</sequence>
<proteinExistence type="predicted"/>